<dbReference type="InterPro" id="IPR052176">
    <property type="entry name" value="Glycosyl_Hydrlase_43_Enz"/>
</dbReference>
<evidence type="ECO:0000313" key="10">
    <source>
        <dbReference type="Proteomes" id="UP000216189"/>
    </source>
</evidence>
<dbReference type="Proteomes" id="UP000216189">
    <property type="component" value="Unassembled WGS sequence"/>
</dbReference>
<evidence type="ECO:0000256" key="1">
    <source>
        <dbReference type="ARBA" id="ARBA00009865"/>
    </source>
</evidence>
<evidence type="ECO:0000256" key="7">
    <source>
        <dbReference type="SAM" id="SignalP"/>
    </source>
</evidence>
<keyword evidence="5" id="KW-0119">Carbohydrate metabolism</keyword>
<evidence type="ECO:0000256" key="2">
    <source>
        <dbReference type="ARBA" id="ARBA00022651"/>
    </source>
</evidence>
<feature type="domain" description="CBM6" evidence="8">
    <location>
        <begin position="314"/>
        <end position="438"/>
    </location>
</feature>
<keyword evidence="10" id="KW-1185">Reference proteome</keyword>
<dbReference type="PROSITE" id="PS51175">
    <property type="entry name" value="CBM6"/>
    <property type="match status" value="1"/>
</dbReference>
<gene>
    <name evidence="9" type="ORF">CIK91_09105</name>
</gene>
<evidence type="ECO:0000259" key="8">
    <source>
        <dbReference type="PROSITE" id="PS51175"/>
    </source>
</evidence>
<protein>
    <recommendedName>
        <fullName evidence="8">CBM6 domain-containing protein</fullName>
    </recommendedName>
</protein>
<keyword evidence="3 7" id="KW-0732">Signal</keyword>
<evidence type="ECO:0000256" key="5">
    <source>
        <dbReference type="ARBA" id="ARBA00023277"/>
    </source>
</evidence>
<reference evidence="9 10" key="1">
    <citation type="submission" date="2017-08" db="EMBL/GenBank/DDBJ databases">
        <title>Comparative genomics of non-oral Prevotella species.</title>
        <authorList>
            <person name="Accetto T."/>
            <person name="Nograsek B."/>
            <person name="Avgustin G."/>
        </authorList>
    </citation>
    <scope>NUCLEOTIDE SEQUENCE [LARGE SCALE GENOMIC DNA]</scope>
    <source>
        <strain evidence="9 10">TC1-1</strain>
    </source>
</reference>
<dbReference type="CDD" id="cd04084">
    <property type="entry name" value="CBM6_xylanase-like"/>
    <property type="match status" value="1"/>
</dbReference>
<evidence type="ECO:0000313" key="9">
    <source>
        <dbReference type="EMBL" id="OYP54391.1"/>
    </source>
</evidence>
<comment type="similarity">
    <text evidence="1">Belongs to the glycosyl hydrolase 43 family.</text>
</comment>
<comment type="caution">
    <text evidence="9">The sequence shown here is derived from an EMBL/GenBank/DDBJ whole genome shotgun (WGS) entry which is preliminary data.</text>
</comment>
<keyword evidence="4" id="KW-0378">Hydrolase</keyword>
<dbReference type="Gene3D" id="2.60.120.260">
    <property type="entry name" value="Galactose-binding domain-like"/>
    <property type="match status" value="1"/>
</dbReference>
<name>A0ABX4EG70_SEGBR</name>
<dbReference type="CDD" id="cd18618">
    <property type="entry name" value="GH43_Xsa43E-like"/>
    <property type="match status" value="1"/>
</dbReference>
<sequence>MKRMLIFPLLAGSVLSVQAQNPIIQTKYTADPAPYVHGDTIYLYTTHDEDDAEGFKMYDWLLYTSTDMVNWQDHGAVASLKDFAWNDKENGAWAECVVERNGKWYMYCPIHGHGIGVLVSDSPYGPFKDPIGKPLVWQKEHWNDIDPSVFIDDDGQAYMYWGNPNVYCVLLNEDMISCKSDVMKLHDVPEHYQEGPWFYKRDGHYYLAYASTCCPEGIGYAMSDNALGPWKFKGYVMVPTDRTRGNHPGIIDFRGKSYGFGLNYDLKNISIKEHKERRSVGAFPLHYREDGTIVESPYFKDVVVAPANTFNPYQKVQAETMAWGYGLKTIKRGVEDIVVTDVNANEYIQLKAVDFGRKAAHTMKMNAAAVLGGQIEVRIDDKKGTLLGTLNIKSTGSEETYRTFETRLKAVEGVHDLYLVFKGKAGKSLMNLDWWQMDNEPVGHVTYSRIVENGGTGKYPAIMSEVKGLEAHTVFMPQDLSAFNENNPLPVLVWGNGACSNSPWEHYKFLNEIASQGYLVIATGYLPKNDEVYHGDMSTAQQQIESIDWALAQNKDKKSPLYHKINTKAICASGMSCGGLQTLYNGADSRISAYLICNSGLFTDASLTIPNMPMPSKDQLKKIHAPILYMLGGKEDIAYNNGMDDYHRINHVQAIAINYPVGHGGTYRQAHGGEFRFPAIAWLNWQLKGDQEAAKWFTGNSPLLLQRKGWTMEKNF</sequence>
<feature type="signal peptide" evidence="7">
    <location>
        <begin position="1"/>
        <end position="19"/>
    </location>
</feature>
<dbReference type="PANTHER" id="PTHR43772:SF2">
    <property type="entry name" value="PUTATIVE (AFU_ORTHOLOGUE AFUA_2G04480)-RELATED"/>
    <property type="match status" value="1"/>
</dbReference>
<dbReference type="InterPro" id="IPR005084">
    <property type="entry name" value="CBM6"/>
</dbReference>
<dbReference type="InterPro" id="IPR008979">
    <property type="entry name" value="Galactose-bd-like_sf"/>
</dbReference>
<dbReference type="SUPFAM" id="SSF53474">
    <property type="entry name" value="alpha/beta-Hydrolases"/>
    <property type="match status" value="1"/>
</dbReference>
<dbReference type="Gene3D" id="3.40.50.1820">
    <property type="entry name" value="alpha/beta hydrolase"/>
    <property type="match status" value="1"/>
</dbReference>
<dbReference type="Gene3D" id="2.115.10.20">
    <property type="entry name" value="Glycosyl hydrolase domain, family 43"/>
    <property type="match status" value="1"/>
</dbReference>
<organism evidence="9 10">
    <name type="scientific">Segatella bryantii</name>
    <name type="common">Prevotella bryantii</name>
    <dbReference type="NCBI Taxonomy" id="77095"/>
    <lineage>
        <taxon>Bacteria</taxon>
        <taxon>Pseudomonadati</taxon>
        <taxon>Bacteroidota</taxon>
        <taxon>Bacteroidia</taxon>
        <taxon>Bacteroidales</taxon>
        <taxon>Prevotellaceae</taxon>
        <taxon>Segatella</taxon>
    </lineage>
</organism>
<dbReference type="Pfam" id="PF04616">
    <property type="entry name" value="Glyco_hydro_43"/>
    <property type="match status" value="1"/>
</dbReference>
<accession>A0ABX4EG70</accession>
<dbReference type="EMBL" id="NPJF01000043">
    <property type="protein sequence ID" value="OYP54391.1"/>
    <property type="molecule type" value="Genomic_DNA"/>
</dbReference>
<dbReference type="SMART" id="SM00606">
    <property type="entry name" value="CBD_IV"/>
    <property type="match status" value="1"/>
</dbReference>
<keyword evidence="6" id="KW-0326">Glycosidase</keyword>
<dbReference type="Pfam" id="PF03422">
    <property type="entry name" value="CBM_6"/>
    <property type="match status" value="1"/>
</dbReference>
<dbReference type="SUPFAM" id="SSF75005">
    <property type="entry name" value="Arabinanase/levansucrase/invertase"/>
    <property type="match status" value="1"/>
</dbReference>
<evidence type="ECO:0000256" key="4">
    <source>
        <dbReference type="ARBA" id="ARBA00022801"/>
    </source>
</evidence>
<keyword evidence="2" id="KW-0858">Xylan degradation</keyword>
<dbReference type="SUPFAM" id="SSF49785">
    <property type="entry name" value="Galactose-binding domain-like"/>
    <property type="match status" value="1"/>
</dbReference>
<keyword evidence="2" id="KW-0624">Polysaccharide degradation</keyword>
<dbReference type="InterPro" id="IPR006584">
    <property type="entry name" value="Cellulose-bd_IV"/>
</dbReference>
<dbReference type="InterPro" id="IPR006710">
    <property type="entry name" value="Glyco_hydro_43"/>
</dbReference>
<dbReference type="InterPro" id="IPR023296">
    <property type="entry name" value="Glyco_hydro_beta-prop_sf"/>
</dbReference>
<evidence type="ECO:0000256" key="3">
    <source>
        <dbReference type="ARBA" id="ARBA00022729"/>
    </source>
</evidence>
<proteinExistence type="inferred from homology"/>
<dbReference type="InterPro" id="IPR029058">
    <property type="entry name" value="AB_hydrolase_fold"/>
</dbReference>
<dbReference type="PANTHER" id="PTHR43772">
    <property type="entry name" value="ENDO-1,4-BETA-XYLANASE"/>
    <property type="match status" value="1"/>
</dbReference>
<feature type="chain" id="PRO_5045736578" description="CBM6 domain-containing protein" evidence="7">
    <location>
        <begin position="20"/>
        <end position="716"/>
    </location>
</feature>
<evidence type="ECO:0000256" key="6">
    <source>
        <dbReference type="ARBA" id="ARBA00023295"/>
    </source>
</evidence>